<dbReference type="EMBL" id="CAEMXZ010000177">
    <property type="protein sequence ID" value="CAB4324597.1"/>
    <property type="molecule type" value="Genomic_DNA"/>
</dbReference>
<dbReference type="EMBL" id="CAFBNC010000186">
    <property type="protein sequence ID" value="CAB4957521.1"/>
    <property type="molecule type" value="Genomic_DNA"/>
</dbReference>
<dbReference type="InterPro" id="IPR000760">
    <property type="entry name" value="Inositol_monophosphatase-like"/>
</dbReference>
<evidence type="ECO:0000313" key="5">
    <source>
        <dbReference type="EMBL" id="CAB4957521.1"/>
    </source>
</evidence>
<dbReference type="Pfam" id="PF00459">
    <property type="entry name" value="Inositol_P"/>
    <property type="match status" value="1"/>
</dbReference>
<proteinExistence type="predicted"/>
<dbReference type="PROSITE" id="PS00629">
    <property type="entry name" value="IMP_1"/>
    <property type="match status" value="1"/>
</dbReference>
<evidence type="ECO:0000256" key="2">
    <source>
        <dbReference type="ARBA" id="ARBA00022801"/>
    </source>
</evidence>
<dbReference type="AlphaFoldDB" id="A0A6J5YJ78"/>
<dbReference type="GO" id="GO:0007165">
    <property type="term" value="P:signal transduction"/>
    <property type="evidence" value="ECO:0007669"/>
    <property type="project" value="TreeGrafter"/>
</dbReference>
<evidence type="ECO:0000256" key="1">
    <source>
        <dbReference type="ARBA" id="ARBA00022723"/>
    </source>
</evidence>
<accession>A0A6J5YJ78</accession>
<dbReference type="GO" id="GO:0008934">
    <property type="term" value="F:inositol monophosphate 1-phosphatase activity"/>
    <property type="evidence" value="ECO:0007669"/>
    <property type="project" value="TreeGrafter"/>
</dbReference>
<dbReference type="PANTHER" id="PTHR20854">
    <property type="entry name" value="INOSITOL MONOPHOSPHATASE"/>
    <property type="match status" value="1"/>
</dbReference>
<dbReference type="PANTHER" id="PTHR20854:SF4">
    <property type="entry name" value="INOSITOL-1-MONOPHOSPHATASE-RELATED"/>
    <property type="match status" value="1"/>
</dbReference>
<keyword evidence="2" id="KW-0378">Hydrolase</keyword>
<name>A0A6J5YJ78_9ZZZZ</name>
<evidence type="ECO:0000313" key="4">
    <source>
        <dbReference type="EMBL" id="CAB4324597.1"/>
    </source>
</evidence>
<dbReference type="Gene3D" id="3.40.190.80">
    <property type="match status" value="1"/>
</dbReference>
<dbReference type="Gene3D" id="3.30.540.10">
    <property type="entry name" value="Fructose-1,6-Bisphosphatase, subunit A, domain 1"/>
    <property type="match status" value="1"/>
</dbReference>
<protein>
    <submittedName>
        <fullName evidence="4">Unannotated protein</fullName>
    </submittedName>
</protein>
<organism evidence="4">
    <name type="scientific">freshwater metagenome</name>
    <dbReference type="NCBI Taxonomy" id="449393"/>
    <lineage>
        <taxon>unclassified sequences</taxon>
        <taxon>metagenomes</taxon>
        <taxon>ecological metagenomes</taxon>
    </lineage>
</organism>
<gene>
    <name evidence="4" type="ORF">UFOPK1392_02372</name>
    <name evidence="5" type="ORF">UFOPK3733_02251</name>
</gene>
<dbReference type="GO" id="GO:0006020">
    <property type="term" value="P:inositol metabolic process"/>
    <property type="evidence" value="ECO:0007669"/>
    <property type="project" value="TreeGrafter"/>
</dbReference>
<dbReference type="SUPFAM" id="SSF56655">
    <property type="entry name" value="Carbohydrate phosphatase"/>
    <property type="match status" value="1"/>
</dbReference>
<keyword evidence="3" id="KW-0460">Magnesium</keyword>
<dbReference type="InterPro" id="IPR020583">
    <property type="entry name" value="Inositol_monoP_metal-BS"/>
</dbReference>
<dbReference type="PRINTS" id="PR00377">
    <property type="entry name" value="IMPHPHTASES"/>
</dbReference>
<reference evidence="4" key="1">
    <citation type="submission" date="2020-05" db="EMBL/GenBank/DDBJ databases">
        <authorList>
            <person name="Chiriac C."/>
            <person name="Salcher M."/>
            <person name="Ghai R."/>
            <person name="Kavagutti S V."/>
        </authorList>
    </citation>
    <scope>NUCLEOTIDE SEQUENCE</scope>
</reference>
<sequence length="247" mass="25949">MRDEVLLEVLDEAATAIRAVLGDLDDWGLAGTRDGQYHSDLAADAAALEVFERAGLGVLSEESGRHRPDADITVVLDPLDGSTNASRGIPWYATSLCAVDADGARAALVINLASGDRFEAVRGGGARGNGRPLTPSGATVFGESLVALSGFPSRWLGWYQFRSLGACALDLCAVAAGVVDGYIDCSWNAHGSWDYLGGLLVCQEAGAVIVDAHGRDLITLEHAERRTPVAGATRELVDQMLTARLAD</sequence>
<dbReference type="GO" id="GO:0046872">
    <property type="term" value="F:metal ion binding"/>
    <property type="evidence" value="ECO:0007669"/>
    <property type="project" value="UniProtKB-KW"/>
</dbReference>
<evidence type="ECO:0000256" key="3">
    <source>
        <dbReference type="ARBA" id="ARBA00022842"/>
    </source>
</evidence>
<keyword evidence="1" id="KW-0479">Metal-binding</keyword>